<evidence type="ECO:0000313" key="2">
    <source>
        <dbReference type="Proteomes" id="UP000007813"/>
    </source>
</evidence>
<dbReference type="EMBL" id="ALJD01000006">
    <property type="protein sequence ID" value="EJN59265.1"/>
    <property type="molecule type" value="Genomic_DNA"/>
</dbReference>
<organism evidence="1 2">
    <name type="scientific">Halogranum salarium B-1</name>
    <dbReference type="NCBI Taxonomy" id="1210908"/>
    <lineage>
        <taxon>Archaea</taxon>
        <taxon>Methanobacteriati</taxon>
        <taxon>Methanobacteriota</taxon>
        <taxon>Stenosarchaea group</taxon>
        <taxon>Halobacteria</taxon>
        <taxon>Halobacteriales</taxon>
        <taxon>Haloferacaceae</taxon>
    </lineage>
</organism>
<dbReference type="Proteomes" id="UP000007813">
    <property type="component" value="Unassembled WGS sequence"/>
</dbReference>
<sequence length="59" mass="6714">MRRGTGTRRRRDAASHALLFAPLGVTTRKSNRYSERREEKLPFLTNESLHSVAVDANLC</sequence>
<gene>
    <name evidence="1" type="ORF">HSB1_26860</name>
</gene>
<dbReference type="AlphaFoldDB" id="J2ZF11"/>
<evidence type="ECO:0000313" key="1">
    <source>
        <dbReference type="EMBL" id="EJN59265.1"/>
    </source>
</evidence>
<reference evidence="1 2" key="1">
    <citation type="journal article" date="2012" name="J. Bacteriol.">
        <title>Draft Genome Sequence of the Extremely Halophilic Archaeon Halogranum salarium B-1T.</title>
        <authorList>
            <person name="Kim K.K."/>
            <person name="Lee K.C."/>
            <person name="Lee J.S."/>
        </authorList>
    </citation>
    <scope>NUCLEOTIDE SEQUENCE [LARGE SCALE GENOMIC DNA]</scope>
    <source>
        <strain evidence="1 2">B-1</strain>
    </source>
</reference>
<protein>
    <submittedName>
        <fullName evidence="1">Uncharacterized protein</fullName>
    </submittedName>
</protein>
<name>J2ZF11_9EURY</name>
<accession>J2ZF11</accession>
<proteinExistence type="predicted"/>
<comment type="caution">
    <text evidence="1">The sequence shown here is derived from an EMBL/GenBank/DDBJ whole genome shotgun (WGS) entry which is preliminary data.</text>
</comment>